<sequence>MEKKACLSILLLFLFFSIGFAKIKKMVYPVIANNGYSEINVLQNNFWEFWARSDGLVGYNSMKKSQGGLFTSKRIPLIWQEGIIWGGIVRNHNTNTEIDTPRVGGIHYRVGTQAGHVIRIDNKYQIDPTSKGIFKINKNWQKLAEADLRRELALLLNKGELQITSNEVAALRQKYADNWENWPVELGAPFNDMNQNGFYDPVLDENGYTLPDSGDYPGMEQATQTIFFVINDLDSAKVKKLSGTEPFGLEVQITLWSYDTDFLPLAHTIFKRYVFINKSDQQIDSLFVGQFVDADVGDYSDDLIGCDTLLNLAFAYNGSDVDAEAIVRDLPPPAVGYNLLQGPLIETGNPDDVGIKDFKLHYGFMNLPMTSFVYLAAGGDLVDPPLGVIDYVLQMYNMLNGYIPTNDLKNPTPYVIGSGPKKGEPTKFPLGGDPVNDPEGLLGDVDGAGWNMGPTDRRFMLNTGPFTLKPDESQEIISAIIGGVEHDRLSSVKQVKSISKYLRTIYQNQFKNVNPIPDAPRVRASPFDEYVVLNWGWDEQSVKAIEQQEKNGFRFEGYNVYQLPDPKARLTDPATVKIATFDLINGVTQIIGLKPHPENGRYYESLLQLGLDSGVKHYMVLTEDQINQKPFYRGSTYYFAVTSYNYNPELPEYPSLESDYKVVQVTVQGEKPGDRYLSEPEQEIEVVANKESDVTCLVKVIDPSKVTGHQYQVYFTLDQDTNSTTFGEFLWNLKDLTKGVDVLNRQPIKKYQGPKPPNKIDENQIIVDGLLVKVFEPAKYLKAVVEVANAQYPDGLPEYEWDSGGMPYHGNNVWLSLSAPSDVNCFYISAGGEADAIDRILQNIFNAEGHDLEIRFTEKGGLYSWWYNDSNKVAAHVPFEGWDVGRVTYDDPSDDVRCLTGGYSGGATVGVFDFAYQDPYFNFPASDWIYLRKPLDAQGTYQVYEQDVLSGTWNYKWWDHSVSVLSKIIICDFTGAGTLPQTGTVIRFISSKSADEDLTFTFSARGKIANDLDLLKMDIEKINVFPNPYYAASLLEPDCFTHFVTFNHLSEHAIIRIFTLNGVLVRKLEKRDNSQFFRWDLKNAKGRPVASGMYVIQVEVPEINKQKILKLLVISSEQIK</sequence>
<comment type="caution">
    <text evidence="1">The sequence shown here is derived from an EMBL/GenBank/DDBJ whole genome shotgun (WGS) entry which is preliminary data.</text>
</comment>
<evidence type="ECO:0000313" key="1">
    <source>
        <dbReference type="EMBL" id="HHE55543.1"/>
    </source>
</evidence>
<reference evidence="1" key="1">
    <citation type="journal article" date="2020" name="mSystems">
        <title>Genome- and Community-Level Interaction Insights into Carbon Utilization and Element Cycling Functions of Hydrothermarchaeota in Hydrothermal Sediment.</title>
        <authorList>
            <person name="Zhou Z."/>
            <person name="Liu Y."/>
            <person name="Xu W."/>
            <person name="Pan J."/>
            <person name="Luo Z.H."/>
            <person name="Li M."/>
        </authorList>
    </citation>
    <scope>NUCLEOTIDE SEQUENCE [LARGE SCALE GENOMIC DNA]</scope>
    <source>
        <strain evidence="1">HyVt-76</strain>
    </source>
</reference>
<dbReference type="EMBL" id="DRTD01000529">
    <property type="protein sequence ID" value="HHE55543.1"/>
    <property type="molecule type" value="Genomic_DNA"/>
</dbReference>
<gene>
    <name evidence="1" type="ORF">ENL21_07155</name>
</gene>
<proteinExistence type="predicted"/>
<protein>
    <submittedName>
        <fullName evidence="1">T9SS type A sorting domain-containing protein</fullName>
    </submittedName>
</protein>
<dbReference type="AlphaFoldDB" id="A0A7V5LKA4"/>
<dbReference type="Gene3D" id="2.60.40.4070">
    <property type="match status" value="1"/>
</dbReference>
<accession>A0A7V5LKA4</accession>
<organism evidence="1">
    <name type="scientific">Caldithrix abyssi</name>
    <dbReference type="NCBI Taxonomy" id="187145"/>
    <lineage>
        <taxon>Bacteria</taxon>
        <taxon>Pseudomonadati</taxon>
        <taxon>Calditrichota</taxon>
        <taxon>Calditrichia</taxon>
        <taxon>Calditrichales</taxon>
        <taxon>Calditrichaceae</taxon>
        <taxon>Caldithrix</taxon>
    </lineage>
</organism>
<dbReference type="Proteomes" id="UP000886111">
    <property type="component" value="Unassembled WGS sequence"/>
</dbReference>
<name>A0A7V5LKA4_CALAY</name>